<keyword evidence="5" id="KW-1185">Reference proteome</keyword>
<evidence type="ECO:0000313" key="5">
    <source>
        <dbReference type="Proteomes" id="UP000594262"/>
    </source>
</evidence>
<feature type="domain" description="Transposable element P transposase-like RNase H" evidence="2">
    <location>
        <begin position="206"/>
        <end position="289"/>
    </location>
</feature>
<protein>
    <recommendedName>
        <fullName evidence="6">Transposable element P transposase</fullName>
    </recommendedName>
</protein>
<proteinExistence type="predicted"/>
<dbReference type="InterPro" id="IPR048365">
    <property type="entry name" value="TNP-like_RNaseH_N"/>
</dbReference>
<dbReference type="OrthoDB" id="5987487at2759"/>
<accession>A0A7M5X0K5</accession>
<evidence type="ECO:0000256" key="1">
    <source>
        <dbReference type="SAM" id="MobiDB-lite"/>
    </source>
</evidence>
<dbReference type="Pfam" id="PF21788">
    <property type="entry name" value="TNP-like_GBD"/>
    <property type="match status" value="1"/>
</dbReference>
<dbReference type="InterPro" id="IPR048366">
    <property type="entry name" value="TNP-like_GBD"/>
</dbReference>
<name>A0A7M5X0K5_9CNID</name>
<reference evidence="4" key="1">
    <citation type="submission" date="2021-01" db="UniProtKB">
        <authorList>
            <consortium name="EnsemblMetazoa"/>
        </authorList>
    </citation>
    <scope>IDENTIFICATION</scope>
</reference>
<evidence type="ECO:0000313" key="4">
    <source>
        <dbReference type="EnsemblMetazoa" id="CLYHEMP015432.1"/>
    </source>
</evidence>
<evidence type="ECO:0008006" key="6">
    <source>
        <dbReference type="Google" id="ProtNLM"/>
    </source>
</evidence>
<feature type="region of interest" description="Disordered" evidence="1">
    <location>
        <begin position="596"/>
        <end position="645"/>
    </location>
</feature>
<sequence>KQGNIRARIENDNLSGVDDLTTIRVKDCELMVRNDAMRCQPCIKYRQYLHNTVYRRSMSPEVPSKFTANKHLTKDFLMIKATNQQKKIKSLKRSLESMRTFVSQLVESEGCAVENNLLKEICNNVVSTNDSPFDEDSPIHLLWEQQKKQVSLENKRTMRWHPVMLRWCISIYLKSSGTYEHLRNSGFLVLPSKKTLDKYVNFTTHNTGFNPDVLENLLRLTENQQHLHVGLVHDEMKIKSGIVYSKNSGKIVGFCDLGDINNEITCFDRRVTNQDEHPPIATHVLTLMVWFVVSDGASPNRKFYNYHKRKENIIDGVVYSTINKFDPTRRIYFICDVPHLIKTTRNCVANSHAHQNTRELFLDGKEISWQHVIGLLEYDVGIDRDAPGFHQTKLTVEHVRLTPRARMNVALAAQVLSKSVADAMEQHNPDVTVSTRKLFLKIDEFFDIMNVKSTVAGIHTNKENLKPFKKPNPLKPDGRLDWLETNFLKFLNDWQAEIKAIPDVDDKRKLRMCLSPQTLTGLRITVHSTIRLIPILLKEPGIEFVLTDRFNQDPIEEHFGKQRARLGGCDNPSLGQYGSSEGKLITAKDQAILVMRGNSSGRNKVKQKPQINIHDMTPLPKRPKTEQRKKKKDDDDDGLFGNLAK</sequence>
<dbReference type="EnsemblMetazoa" id="CLYHEMT015432.1">
    <property type="protein sequence ID" value="CLYHEMP015432.1"/>
    <property type="gene ID" value="CLYHEMG015432"/>
</dbReference>
<dbReference type="Pfam" id="PF21787">
    <property type="entry name" value="TNP-like_RNaseH_N"/>
    <property type="match status" value="1"/>
</dbReference>
<dbReference type="AlphaFoldDB" id="A0A7M5X0K5"/>
<evidence type="ECO:0000259" key="3">
    <source>
        <dbReference type="Pfam" id="PF21788"/>
    </source>
</evidence>
<organism evidence="4 5">
    <name type="scientific">Clytia hemisphaerica</name>
    <dbReference type="NCBI Taxonomy" id="252671"/>
    <lineage>
        <taxon>Eukaryota</taxon>
        <taxon>Metazoa</taxon>
        <taxon>Cnidaria</taxon>
        <taxon>Hydrozoa</taxon>
        <taxon>Hydroidolina</taxon>
        <taxon>Leptothecata</taxon>
        <taxon>Obeliida</taxon>
        <taxon>Clytiidae</taxon>
        <taxon>Clytia</taxon>
    </lineage>
</organism>
<dbReference type="Proteomes" id="UP000594262">
    <property type="component" value="Unplaced"/>
</dbReference>
<feature type="domain" description="Transposable element P transposase-like GTP-binding insertion" evidence="3">
    <location>
        <begin position="339"/>
        <end position="455"/>
    </location>
</feature>
<evidence type="ECO:0000259" key="2">
    <source>
        <dbReference type="Pfam" id="PF21787"/>
    </source>
</evidence>